<feature type="transmembrane region" description="Helical" evidence="6">
    <location>
        <begin position="82"/>
        <end position="105"/>
    </location>
</feature>
<evidence type="ECO:0000313" key="7">
    <source>
        <dbReference type="EMBL" id="CUH98384.1"/>
    </source>
</evidence>
<dbReference type="EMBL" id="CYSR01000006">
    <property type="protein sequence ID" value="CUH98384.1"/>
    <property type="molecule type" value="Genomic_DNA"/>
</dbReference>
<accession>A0A0P1H676</accession>
<reference evidence="7 8" key="1">
    <citation type="submission" date="2015-09" db="EMBL/GenBank/DDBJ databases">
        <authorList>
            <consortium name="Swine Surveillance"/>
        </authorList>
    </citation>
    <scope>NUCLEOTIDE SEQUENCE [LARGE SCALE GENOMIC DNA]</scope>
    <source>
        <strain evidence="7 8">CECT 8399</strain>
    </source>
</reference>
<name>A0A0P1H676_9RHOB</name>
<dbReference type="RefSeq" id="WP_058284631.1">
    <property type="nucleotide sequence ID" value="NZ_CYSR01000006.1"/>
</dbReference>
<evidence type="ECO:0000256" key="6">
    <source>
        <dbReference type="SAM" id="Phobius"/>
    </source>
</evidence>
<dbReference type="GO" id="GO:0005886">
    <property type="term" value="C:plasma membrane"/>
    <property type="evidence" value="ECO:0007669"/>
    <property type="project" value="UniProtKB-SubCell"/>
</dbReference>
<protein>
    <recommendedName>
        <fullName evidence="9">Flippase-like domain-containing protein</fullName>
    </recommendedName>
</protein>
<gene>
    <name evidence="7" type="ORF">PHA8399_00498</name>
</gene>
<dbReference type="InterPro" id="IPR022791">
    <property type="entry name" value="L-PG_synthase/AglD"/>
</dbReference>
<feature type="transmembrane region" description="Helical" evidence="6">
    <location>
        <begin position="154"/>
        <end position="175"/>
    </location>
</feature>
<feature type="transmembrane region" description="Helical" evidence="6">
    <location>
        <begin position="278"/>
        <end position="294"/>
    </location>
</feature>
<dbReference type="AlphaFoldDB" id="A0A0P1H676"/>
<evidence type="ECO:0000313" key="8">
    <source>
        <dbReference type="Proteomes" id="UP000051326"/>
    </source>
</evidence>
<sequence length="342" mass="36987">MGPFIKRWLLPVLGAALALWLIFRLYGSLDFARFLDGLRYANPVWLSVLAATILLEQLLSGWKWRQILYDLKPVGSLPLTGALLAGYGVNVLVPLGVSPLVRAWLVARLHGLKMATVLSTAVIARFLDGVVFALFAGAVAAAGRIPQIEGDLRLGLSVAGALNLLLFGGLLWVLFRFRDLFNREKPLICRLFDWITERMGASGPGLRASLGAGIVWPRARARRIAAIIAAVAGKLVAATHFLWAGLAVGVLLRPWDYLFLMIFAGFAMVLGRFVRIPAGFVFGAGFALKALGVADEPALLMILFSYILTIILVVGIGLVVLWQSGLDIRHARVKAETGNAGP</sequence>
<organism evidence="7 8">
    <name type="scientific">Leisingera aquaemixtae</name>
    <dbReference type="NCBI Taxonomy" id="1396826"/>
    <lineage>
        <taxon>Bacteria</taxon>
        <taxon>Pseudomonadati</taxon>
        <taxon>Pseudomonadota</taxon>
        <taxon>Alphaproteobacteria</taxon>
        <taxon>Rhodobacterales</taxon>
        <taxon>Roseobacteraceae</taxon>
        <taxon>Leisingera</taxon>
    </lineage>
</organism>
<proteinExistence type="predicted"/>
<evidence type="ECO:0000256" key="2">
    <source>
        <dbReference type="ARBA" id="ARBA00022475"/>
    </source>
</evidence>
<feature type="transmembrane region" description="Helical" evidence="6">
    <location>
        <begin position="224"/>
        <end position="243"/>
    </location>
</feature>
<feature type="transmembrane region" description="Helical" evidence="6">
    <location>
        <begin position="255"/>
        <end position="271"/>
    </location>
</feature>
<dbReference type="Proteomes" id="UP000051326">
    <property type="component" value="Unassembled WGS sequence"/>
</dbReference>
<evidence type="ECO:0000256" key="1">
    <source>
        <dbReference type="ARBA" id="ARBA00004651"/>
    </source>
</evidence>
<keyword evidence="3 6" id="KW-0812">Transmembrane</keyword>
<keyword evidence="2" id="KW-1003">Cell membrane</keyword>
<feature type="transmembrane region" description="Helical" evidence="6">
    <location>
        <begin position="117"/>
        <end position="142"/>
    </location>
</feature>
<feature type="transmembrane region" description="Helical" evidence="6">
    <location>
        <begin position="12"/>
        <end position="32"/>
    </location>
</feature>
<keyword evidence="4 6" id="KW-1133">Transmembrane helix</keyword>
<dbReference type="STRING" id="1396826.PHA8399_00498"/>
<evidence type="ECO:0008006" key="9">
    <source>
        <dbReference type="Google" id="ProtNLM"/>
    </source>
</evidence>
<dbReference type="Pfam" id="PF03706">
    <property type="entry name" value="LPG_synthase_TM"/>
    <property type="match status" value="1"/>
</dbReference>
<evidence type="ECO:0000256" key="4">
    <source>
        <dbReference type="ARBA" id="ARBA00022989"/>
    </source>
</evidence>
<evidence type="ECO:0000256" key="5">
    <source>
        <dbReference type="ARBA" id="ARBA00023136"/>
    </source>
</evidence>
<feature type="transmembrane region" description="Helical" evidence="6">
    <location>
        <begin position="300"/>
        <end position="322"/>
    </location>
</feature>
<evidence type="ECO:0000256" key="3">
    <source>
        <dbReference type="ARBA" id="ARBA00022692"/>
    </source>
</evidence>
<keyword evidence="5 6" id="KW-0472">Membrane</keyword>
<comment type="subcellular location">
    <subcellularLocation>
        <location evidence="1">Cell membrane</location>
        <topology evidence="1">Multi-pass membrane protein</topology>
    </subcellularLocation>
</comment>
<feature type="transmembrane region" description="Helical" evidence="6">
    <location>
        <begin position="44"/>
        <end position="62"/>
    </location>
</feature>